<dbReference type="GO" id="GO:0003700">
    <property type="term" value="F:DNA-binding transcription factor activity"/>
    <property type="evidence" value="ECO:0007669"/>
    <property type="project" value="InterPro"/>
</dbReference>
<evidence type="ECO:0000313" key="5">
    <source>
        <dbReference type="EMBL" id="SEF18357.1"/>
    </source>
</evidence>
<dbReference type="GO" id="GO:0016491">
    <property type="term" value="F:oxidoreductase activity"/>
    <property type="evidence" value="ECO:0007669"/>
    <property type="project" value="InterPro"/>
</dbReference>
<dbReference type="STRING" id="561176.SAMN04488561_6416"/>
<evidence type="ECO:0000259" key="4">
    <source>
        <dbReference type="PROSITE" id="PS50937"/>
    </source>
</evidence>
<dbReference type="GO" id="GO:0016209">
    <property type="term" value="F:antioxidant activity"/>
    <property type="evidence" value="ECO:0007669"/>
    <property type="project" value="InterPro"/>
</dbReference>
<accession>A0A1H5PZE2</accession>
<reference evidence="6" key="1">
    <citation type="submission" date="2016-10" db="EMBL/GenBank/DDBJ databases">
        <authorList>
            <person name="Varghese N."/>
            <person name="Submissions S."/>
        </authorList>
    </citation>
    <scope>NUCLEOTIDE SEQUENCE [LARGE SCALE GENOMIC DNA]</scope>
    <source>
        <strain evidence="6">DSM 45237</strain>
    </source>
</reference>
<organism evidence="5 6">
    <name type="scientific">Jiangella alba</name>
    <dbReference type="NCBI Taxonomy" id="561176"/>
    <lineage>
        <taxon>Bacteria</taxon>
        <taxon>Bacillati</taxon>
        <taxon>Actinomycetota</taxon>
        <taxon>Actinomycetes</taxon>
        <taxon>Jiangellales</taxon>
        <taxon>Jiangellaceae</taxon>
        <taxon>Jiangella</taxon>
    </lineage>
</organism>
<dbReference type="Proteomes" id="UP000181980">
    <property type="component" value="Unassembled WGS sequence"/>
</dbReference>
<keyword evidence="6" id="KW-1185">Reference proteome</keyword>
<gene>
    <name evidence="5" type="ORF">SAMN04488561_6416</name>
</gene>
<name>A0A1H5PZE2_9ACTN</name>
<sequence length="301" mass="32556">MRRTGASLRALRYYEEQGLVVPARHPNGYRDYGELAVEQVRQIRELTRLGLRVEQTRPFVECLASGHLSPDECVSSLAAYRSAIDGLTERIDAFTNWRSLLQARLDDAAGRGMPEVPVPPAPGPAPSPVDVTRLTGRPLPMTVLPSTGGDEVCLGRMPRRSVIYFYPLTGRPGVDLPEGWDTIPGARGCTEEACGFRDHHAELLAAGAGAVYGLSSQPTPYQTEVARRLRLPYDLLSDPALDVAGALGLPTFDAGPHRLYTRLTLVVDAGAIAHVWHPVGSPGAHAGQVLAWLRDAEELAS</sequence>
<dbReference type="InterPro" id="IPR009061">
    <property type="entry name" value="DNA-bd_dom_put_sf"/>
</dbReference>
<dbReference type="GO" id="GO:0003677">
    <property type="term" value="F:DNA binding"/>
    <property type="evidence" value="ECO:0007669"/>
    <property type="project" value="UniProtKB-KW"/>
</dbReference>
<dbReference type="InterPro" id="IPR047057">
    <property type="entry name" value="MerR_fam"/>
</dbReference>
<dbReference type="Pfam" id="PF13411">
    <property type="entry name" value="MerR_1"/>
    <property type="match status" value="1"/>
</dbReference>
<dbReference type="SMART" id="SM00422">
    <property type="entry name" value="HTH_MERR"/>
    <property type="match status" value="1"/>
</dbReference>
<keyword evidence="3" id="KW-0804">Transcription</keyword>
<feature type="domain" description="HTH merR-type" evidence="4">
    <location>
        <begin position="1"/>
        <end position="62"/>
    </location>
</feature>
<dbReference type="Gene3D" id="1.10.1660.10">
    <property type="match status" value="1"/>
</dbReference>
<dbReference type="InterPro" id="IPR036249">
    <property type="entry name" value="Thioredoxin-like_sf"/>
</dbReference>
<dbReference type="PROSITE" id="PS50937">
    <property type="entry name" value="HTH_MERR_2"/>
    <property type="match status" value="1"/>
</dbReference>
<evidence type="ECO:0000313" key="6">
    <source>
        <dbReference type="Proteomes" id="UP000181980"/>
    </source>
</evidence>
<evidence type="ECO:0000256" key="1">
    <source>
        <dbReference type="ARBA" id="ARBA00023015"/>
    </source>
</evidence>
<evidence type="ECO:0000256" key="2">
    <source>
        <dbReference type="ARBA" id="ARBA00023125"/>
    </source>
</evidence>
<proteinExistence type="predicted"/>
<evidence type="ECO:0000256" key="3">
    <source>
        <dbReference type="ARBA" id="ARBA00023163"/>
    </source>
</evidence>
<dbReference type="CDD" id="cd03017">
    <property type="entry name" value="PRX_BCP"/>
    <property type="match status" value="1"/>
</dbReference>
<dbReference type="EMBL" id="FNUC01000004">
    <property type="protein sequence ID" value="SEF18357.1"/>
    <property type="molecule type" value="Genomic_DNA"/>
</dbReference>
<dbReference type="InterPro" id="IPR000866">
    <property type="entry name" value="AhpC/TSA"/>
</dbReference>
<dbReference type="PANTHER" id="PTHR30204:SF94">
    <property type="entry name" value="HEAVY METAL-DEPENDENT TRANSCRIPTIONAL REGULATOR HI_0293-RELATED"/>
    <property type="match status" value="1"/>
</dbReference>
<dbReference type="Pfam" id="PF00578">
    <property type="entry name" value="AhpC-TSA"/>
    <property type="match status" value="1"/>
</dbReference>
<dbReference type="AlphaFoldDB" id="A0A1H5PZE2"/>
<protein>
    <submittedName>
        <fullName evidence="5">Peroxiredoxin</fullName>
    </submittedName>
</protein>
<dbReference type="SUPFAM" id="SSF46955">
    <property type="entry name" value="Putative DNA-binding domain"/>
    <property type="match status" value="1"/>
</dbReference>
<keyword evidence="1" id="KW-0805">Transcription regulation</keyword>
<dbReference type="Gene3D" id="3.40.30.10">
    <property type="entry name" value="Glutaredoxin"/>
    <property type="match status" value="1"/>
</dbReference>
<dbReference type="PANTHER" id="PTHR30204">
    <property type="entry name" value="REDOX-CYCLING DRUG-SENSING TRANSCRIPTIONAL ACTIVATOR SOXR"/>
    <property type="match status" value="1"/>
</dbReference>
<dbReference type="InterPro" id="IPR000551">
    <property type="entry name" value="MerR-type_HTH_dom"/>
</dbReference>
<keyword evidence="2" id="KW-0238">DNA-binding</keyword>
<dbReference type="PRINTS" id="PR00040">
    <property type="entry name" value="HTHMERR"/>
</dbReference>
<dbReference type="SUPFAM" id="SSF52833">
    <property type="entry name" value="Thioredoxin-like"/>
    <property type="match status" value="1"/>
</dbReference>